<dbReference type="PROSITE" id="PS00518">
    <property type="entry name" value="ZF_RING_1"/>
    <property type="match status" value="1"/>
</dbReference>
<evidence type="ECO:0000256" key="2">
    <source>
        <dbReference type="ARBA" id="ARBA00008117"/>
    </source>
</evidence>
<comment type="subcellular location">
    <subcellularLocation>
        <location evidence="1">Cytoplasm</location>
    </subcellularLocation>
</comment>
<dbReference type="InterPro" id="IPR013083">
    <property type="entry name" value="Znf_RING/FYVE/PHD"/>
</dbReference>
<keyword evidence="3" id="KW-0963">Cytoplasm</keyword>
<dbReference type="InterPro" id="IPR018957">
    <property type="entry name" value="Znf_C3HC4_RING-type"/>
</dbReference>
<proteinExistence type="inferred from homology"/>
<evidence type="ECO:0000256" key="9">
    <source>
        <dbReference type="PROSITE-ProRule" id="PRU00175"/>
    </source>
</evidence>
<dbReference type="GO" id="GO:0000976">
    <property type="term" value="F:transcription cis-regulatory region binding"/>
    <property type="evidence" value="ECO:0007669"/>
    <property type="project" value="TreeGrafter"/>
</dbReference>
<dbReference type="InterPro" id="IPR039739">
    <property type="entry name" value="MAG2/RNF10"/>
</dbReference>
<keyword evidence="5 9" id="KW-0863">Zinc-finger</keyword>
<evidence type="ECO:0000313" key="13">
    <source>
        <dbReference type="WBParaSite" id="SMRG1_72990.2"/>
    </source>
</evidence>
<dbReference type="SMART" id="SM00184">
    <property type="entry name" value="RING"/>
    <property type="match status" value="1"/>
</dbReference>
<evidence type="ECO:0000256" key="3">
    <source>
        <dbReference type="ARBA" id="ARBA00022490"/>
    </source>
</evidence>
<evidence type="ECO:0000256" key="5">
    <source>
        <dbReference type="ARBA" id="ARBA00022771"/>
    </source>
</evidence>
<name>A0AA85AAI6_9TREM</name>
<evidence type="ECO:0000313" key="12">
    <source>
        <dbReference type="Proteomes" id="UP000050790"/>
    </source>
</evidence>
<feature type="domain" description="RING-type" evidence="11">
    <location>
        <begin position="149"/>
        <end position="191"/>
    </location>
</feature>
<evidence type="ECO:0000259" key="11">
    <source>
        <dbReference type="PROSITE" id="PS50089"/>
    </source>
</evidence>
<keyword evidence="6" id="KW-0862">Zinc</keyword>
<dbReference type="InterPro" id="IPR001841">
    <property type="entry name" value="Znf_RING"/>
</dbReference>
<evidence type="ECO:0000256" key="8">
    <source>
        <dbReference type="ARBA" id="ARBA00035390"/>
    </source>
</evidence>
<feature type="compositionally biased region" description="Polar residues" evidence="10">
    <location>
        <begin position="531"/>
        <end position="544"/>
    </location>
</feature>
<dbReference type="PANTHER" id="PTHR12983:SF9">
    <property type="entry name" value="E3 UBIQUITIN-PROTEIN LIGASE RNF10"/>
    <property type="match status" value="1"/>
</dbReference>
<dbReference type="PROSITE" id="PS50089">
    <property type="entry name" value="ZF_RING_2"/>
    <property type="match status" value="1"/>
</dbReference>
<organism evidence="12 13">
    <name type="scientific">Schistosoma margrebowiei</name>
    <dbReference type="NCBI Taxonomy" id="48269"/>
    <lineage>
        <taxon>Eukaryota</taxon>
        <taxon>Metazoa</taxon>
        <taxon>Spiralia</taxon>
        <taxon>Lophotrochozoa</taxon>
        <taxon>Platyhelminthes</taxon>
        <taxon>Trematoda</taxon>
        <taxon>Digenea</taxon>
        <taxon>Strigeidida</taxon>
        <taxon>Schistosomatoidea</taxon>
        <taxon>Schistosomatidae</taxon>
        <taxon>Schistosoma</taxon>
    </lineage>
</organism>
<dbReference type="Proteomes" id="UP000050790">
    <property type="component" value="Unassembled WGS sequence"/>
</dbReference>
<accession>A0AA85AAI6</accession>
<evidence type="ECO:0000256" key="10">
    <source>
        <dbReference type="SAM" id="MobiDB-lite"/>
    </source>
</evidence>
<dbReference type="AlphaFoldDB" id="A0AA85AAI6"/>
<feature type="region of interest" description="Disordered" evidence="10">
    <location>
        <begin position="511"/>
        <end position="544"/>
    </location>
</feature>
<evidence type="ECO:0000256" key="1">
    <source>
        <dbReference type="ARBA" id="ARBA00004496"/>
    </source>
</evidence>
<dbReference type="WBParaSite" id="SMRG1_72990.2">
    <property type="protein sequence ID" value="SMRG1_72990.2"/>
    <property type="gene ID" value="SMRG1_72990"/>
</dbReference>
<protein>
    <recommendedName>
        <fullName evidence="7">E3 ubiquitin-protein ligase RNF10</fullName>
    </recommendedName>
    <alternativeName>
        <fullName evidence="8">RING finger protein 10</fullName>
    </alternativeName>
</protein>
<dbReference type="Pfam" id="PF00097">
    <property type="entry name" value="zf-C3HC4"/>
    <property type="match status" value="1"/>
</dbReference>
<sequence length="544" mass="61042">MCPMYSSQSAIIFERKTLSTDGKVTSALSYERSAPQQLRKKRMSTNLPVSLSSRKSFINSSQARNRQSKQSSRRHVDLVTSYKTKPSCAHIRCSEGEKSLEAHLDGYVQVSQFVLIPDSAYLKTNYDGTPPQWEQVSFVKVLNKGDLVCPICLYSPITPRMGKCGHVYCWPCALQYLKYENESDSKRCSICPFLLSFDELKRVSLTHITPTKVGDSICLTLVKRSGLRVTPLLSLQTCEATIGSLFGCVCVTDQITLKNIHESEIDQLRTYRAICEVDGNNTELIPFIDFAFEELNREEMLLKSCSTSSSKPCKSCSQDINGVPTNETYFYQAMDSQPIFLDSLGWRCLLTEYKETQNLPKEIVATVVSTKNYRMNSSLRKPLRYLSHLPDGYAFSLVEIKLEPPLVSELTLSHFATSLNNRALERDRSRLEDLKLTELKKAAENQFTSLPPGFVLSGHATLSDKQEVQLDPSNFVPLSTTTQNIKGKKTLPISFAEVSRSGALNVVGPDRVAHFSRSPPNPTNPRRFDINSESWPTLGETSKS</sequence>
<comment type="similarity">
    <text evidence="2">Belongs to the RNF10 family.</text>
</comment>
<dbReference type="GO" id="GO:0005737">
    <property type="term" value="C:cytoplasm"/>
    <property type="evidence" value="ECO:0007669"/>
    <property type="project" value="UniProtKB-SubCell"/>
</dbReference>
<dbReference type="SUPFAM" id="SSF57850">
    <property type="entry name" value="RING/U-box"/>
    <property type="match status" value="1"/>
</dbReference>
<dbReference type="PANTHER" id="PTHR12983">
    <property type="entry name" value="RING FINGER 10 FAMILY MEMBER"/>
    <property type="match status" value="1"/>
</dbReference>
<keyword evidence="4" id="KW-0479">Metal-binding</keyword>
<dbReference type="InterPro" id="IPR017907">
    <property type="entry name" value="Znf_RING_CS"/>
</dbReference>
<reference evidence="13" key="1">
    <citation type="submission" date="2023-11" db="UniProtKB">
        <authorList>
            <consortium name="WormBaseParasite"/>
        </authorList>
    </citation>
    <scope>IDENTIFICATION</scope>
</reference>
<evidence type="ECO:0000256" key="6">
    <source>
        <dbReference type="ARBA" id="ARBA00022833"/>
    </source>
</evidence>
<dbReference type="GO" id="GO:0045944">
    <property type="term" value="P:positive regulation of transcription by RNA polymerase II"/>
    <property type="evidence" value="ECO:0007669"/>
    <property type="project" value="TreeGrafter"/>
</dbReference>
<dbReference type="Gene3D" id="3.30.40.10">
    <property type="entry name" value="Zinc/RING finger domain, C3HC4 (zinc finger)"/>
    <property type="match status" value="1"/>
</dbReference>
<evidence type="ECO:0000256" key="4">
    <source>
        <dbReference type="ARBA" id="ARBA00022723"/>
    </source>
</evidence>
<evidence type="ECO:0000256" key="7">
    <source>
        <dbReference type="ARBA" id="ARBA00035131"/>
    </source>
</evidence>
<dbReference type="GO" id="GO:0008270">
    <property type="term" value="F:zinc ion binding"/>
    <property type="evidence" value="ECO:0007669"/>
    <property type="project" value="UniProtKB-KW"/>
</dbReference>